<name>A0A0E9WZ05_ANGAN</name>
<dbReference type="EMBL" id="GBXM01013894">
    <property type="protein sequence ID" value="JAH94683.1"/>
    <property type="molecule type" value="Transcribed_RNA"/>
</dbReference>
<reference evidence="1" key="2">
    <citation type="journal article" date="2015" name="Fish Shellfish Immunol.">
        <title>Early steps in the European eel (Anguilla anguilla)-Vibrio vulnificus interaction in the gills: Role of the RtxA13 toxin.</title>
        <authorList>
            <person name="Callol A."/>
            <person name="Pajuelo D."/>
            <person name="Ebbesson L."/>
            <person name="Teles M."/>
            <person name="MacKenzie S."/>
            <person name="Amaro C."/>
        </authorList>
    </citation>
    <scope>NUCLEOTIDE SEQUENCE</scope>
</reference>
<organism evidence="1">
    <name type="scientific">Anguilla anguilla</name>
    <name type="common">European freshwater eel</name>
    <name type="synonym">Muraena anguilla</name>
    <dbReference type="NCBI Taxonomy" id="7936"/>
    <lineage>
        <taxon>Eukaryota</taxon>
        <taxon>Metazoa</taxon>
        <taxon>Chordata</taxon>
        <taxon>Craniata</taxon>
        <taxon>Vertebrata</taxon>
        <taxon>Euteleostomi</taxon>
        <taxon>Actinopterygii</taxon>
        <taxon>Neopterygii</taxon>
        <taxon>Teleostei</taxon>
        <taxon>Anguilliformes</taxon>
        <taxon>Anguillidae</taxon>
        <taxon>Anguilla</taxon>
    </lineage>
</organism>
<reference evidence="1" key="1">
    <citation type="submission" date="2014-11" db="EMBL/GenBank/DDBJ databases">
        <authorList>
            <person name="Amaro Gonzalez C."/>
        </authorList>
    </citation>
    <scope>NUCLEOTIDE SEQUENCE</scope>
</reference>
<evidence type="ECO:0000313" key="1">
    <source>
        <dbReference type="EMBL" id="JAH94683.1"/>
    </source>
</evidence>
<accession>A0A0E9WZ05</accession>
<protein>
    <submittedName>
        <fullName evidence="1">Uncharacterized protein</fullName>
    </submittedName>
</protein>
<sequence length="114" mass="12956">MRVPQLFEPLFQMFPLSPQLFFQRNKSLLIRLHAEDALCGLLEYDNFRGFLIVRYLRYLIPQSKETQLELVPPLALEHVVSPPFVIILRVGRPGAGAFSVVADLLEHSAAALQL</sequence>
<proteinExistence type="predicted"/>
<dbReference type="AlphaFoldDB" id="A0A0E9WZ05"/>